<evidence type="ECO:0000313" key="2">
    <source>
        <dbReference type="EMBL" id="MBP2028986.1"/>
    </source>
</evidence>
<dbReference type="SMART" id="SM00530">
    <property type="entry name" value="HTH_XRE"/>
    <property type="match status" value="1"/>
</dbReference>
<evidence type="ECO:0000259" key="1">
    <source>
        <dbReference type="PROSITE" id="PS50943"/>
    </source>
</evidence>
<dbReference type="RefSeq" id="WP_209662041.1">
    <property type="nucleotide sequence ID" value="NZ_JAGGLI010000054.1"/>
</dbReference>
<comment type="caution">
    <text evidence="2">The sequence shown here is derived from an EMBL/GenBank/DDBJ whole genome shotgun (WGS) entry which is preliminary data.</text>
</comment>
<dbReference type="EMBL" id="JAGGLI010000054">
    <property type="protein sequence ID" value="MBP2028986.1"/>
    <property type="molecule type" value="Genomic_DNA"/>
</dbReference>
<dbReference type="PROSITE" id="PS50943">
    <property type="entry name" value="HTH_CROC1"/>
    <property type="match status" value="1"/>
</dbReference>
<organism evidence="2 3">
    <name type="scientific">Acetoanaerobium pronyense</name>
    <dbReference type="NCBI Taxonomy" id="1482736"/>
    <lineage>
        <taxon>Bacteria</taxon>
        <taxon>Bacillati</taxon>
        <taxon>Bacillota</taxon>
        <taxon>Clostridia</taxon>
        <taxon>Peptostreptococcales</taxon>
        <taxon>Filifactoraceae</taxon>
        <taxon>Acetoanaerobium</taxon>
    </lineage>
</organism>
<accession>A0ABS4KP52</accession>
<protein>
    <submittedName>
        <fullName evidence="2">Transcriptional regulator with XRE-family HTH domain</fullName>
    </submittedName>
</protein>
<name>A0ABS4KP52_9FIRM</name>
<dbReference type="SUPFAM" id="SSF47413">
    <property type="entry name" value="lambda repressor-like DNA-binding domains"/>
    <property type="match status" value="1"/>
</dbReference>
<dbReference type="CDD" id="cd00093">
    <property type="entry name" value="HTH_XRE"/>
    <property type="match status" value="1"/>
</dbReference>
<dbReference type="InterPro" id="IPR010982">
    <property type="entry name" value="Lambda_DNA-bd_dom_sf"/>
</dbReference>
<evidence type="ECO:0000313" key="3">
    <source>
        <dbReference type="Proteomes" id="UP001314903"/>
    </source>
</evidence>
<dbReference type="Pfam" id="PF01381">
    <property type="entry name" value="HTH_3"/>
    <property type="match status" value="1"/>
</dbReference>
<gene>
    <name evidence="2" type="ORF">J2Z35_002824</name>
</gene>
<dbReference type="Gene3D" id="1.10.260.40">
    <property type="entry name" value="lambda repressor-like DNA-binding domains"/>
    <property type="match status" value="1"/>
</dbReference>
<dbReference type="Proteomes" id="UP001314903">
    <property type="component" value="Unassembled WGS sequence"/>
</dbReference>
<sequence>MNDLNKLINDIISEDQEIKEEIELLDLKYKLIDELINFRKAYKLSQSEFADMIKVKQQMISRFEKGEVDPRLSFISKILYGMKKEIVIRDEDYISVKNITPINRKKPNHQPQEYKLVI</sequence>
<feature type="domain" description="HTH cro/C1-type" evidence="1">
    <location>
        <begin position="35"/>
        <end position="89"/>
    </location>
</feature>
<proteinExistence type="predicted"/>
<dbReference type="InterPro" id="IPR001387">
    <property type="entry name" value="Cro/C1-type_HTH"/>
</dbReference>
<keyword evidence="3" id="KW-1185">Reference proteome</keyword>
<reference evidence="2 3" key="1">
    <citation type="submission" date="2021-03" db="EMBL/GenBank/DDBJ databases">
        <title>Genomic Encyclopedia of Type Strains, Phase IV (KMG-IV): sequencing the most valuable type-strain genomes for metagenomic binning, comparative biology and taxonomic classification.</title>
        <authorList>
            <person name="Goeker M."/>
        </authorList>
    </citation>
    <scope>NUCLEOTIDE SEQUENCE [LARGE SCALE GENOMIC DNA]</scope>
    <source>
        <strain evidence="2 3">DSM 27512</strain>
    </source>
</reference>